<dbReference type="Pfam" id="PF00702">
    <property type="entry name" value="Hydrolase"/>
    <property type="match status" value="1"/>
</dbReference>
<dbReference type="InterPro" id="IPR051400">
    <property type="entry name" value="HAD-like_hydrolase"/>
</dbReference>
<dbReference type="PANTHER" id="PTHR46470:SF2">
    <property type="entry name" value="GLYCERALDEHYDE 3-PHOSPHATE PHOSPHATASE"/>
    <property type="match status" value="1"/>
</dbReference>
<evidence type="ECO:0000256" key="1">
    <source>
        <dbReference type="ARBA" id="ARBA00001946"/>
    </source>
</evidence>
<dbReference type="EMBL" id="FPAI01000001">
    <property type="protein sequence ID" value="SFS37873.1"/>
    <property type="molecule type" value="Genomic_DNA"/>
</dbReference>
<dbReference type="SFLD" id="SFLDS00003">
    <property type="entry name" value="Haloacid_Dehalogenase"/>
    <property type="match status" value="1"/>
</dbReference>
<keyword evidence="8" id="KW-1185">Reference proteome</keyword>
<dbReference type="STRING" id="306541.SAMN05421668_101339"/>
<proteinExistence type="predicted"/>
<sequence>MTQQVTTVIFDVDDTLYDQHFPFKQALLDSFTYPLKEADIESLYLLSRKYSDDVFEEEQRGEITTEDLQVYRITASMRDLGYEISKQEALLFQDTYIAYQNKITLIPEVRALLDYLAAKDVTLAILTNGNADHQQMKINQLGMNQWVKPTHQFISGALPFQKPDKRVFDHIVNTLNLNKDTTFYVGDAYVNDVLGAKGAGLSVVWFNHRLREPEGEIRPDYTATTAKDLLAFFKSQLGSKDR</sequence>
<dbReference type="GO" id="GO:0046872">
    <property type="term" value="F:metal ion binding"/>
    <property type="evidence" value="ECO:0007669"/>
    <property type="project" value="UniProtKB-KW"/>
</dbReference>
<protein>
    <submittedName>
        <fullName evidence="5 6">Hydrolase</fullName>
    </submittedName>
</protein>
<evidence type="ECO:0000256" key="3">
    <source>
        <dbReference type="ARBA" id="ARBA00022801"/>
    </source>
</evidence>
<dbReference type="AlphaFoldDB" id="A0A1I6PCH9"/>
<reference evidence="5 8" key="2">
    <citation type="submission" date="2019-07" db="EMBL/GenBank/DDBJ databases">
        <title>Whole genome shotgun sequence of Halolactibacillus miurensis NBRC 100873.</title>
        <authorList>
            <person name="Hosoyama A."/>
            <person name="Uohara A."/>
            <person name="Ohji S."/>
            <person name="Ichikawa N."/>
        </authorList>
    </citation>
    <scope>NUCLEOTIDE SEQUENCE [LARGE SCALE GENOMIC DNA]</scope>
    <source>
        <strain evidence="5 8">NBRC 100873</strain>
    </source>
</reference>
<dbReference type="Proteomes" id="UP000321773">
    <property type="component" value="Unassembled WGS sequence"/>
</dbReference>
<dbReference type="RefSeq" id="WP_177220597.1">
    <property type="nucleotide sequence ID" value="NZ_BJWJ01000029.1"/>
</dbReference>
<dbReference type="InterPro" id="IPR023214">
    <property type="entry name" value="HAD_sf"/>
</dbReference>
<dbReference type="NCBIfam" id="TIGR01549">
    <property type="entry name" value="HAD-SF-IA-v1"/>
    <property type="match status" value="1"/>
</dbReference>
<dbReference type="InterPro" id="IPR006439">
    <property type="entry name" value="HAD-SF_hydro_IA"/>
</dbReference>
<keyword evidence="2" id="KW-0479">Metal-binding</keyword>
<gene>
    <name evidence="5" type="ORF">HMI01_23050</name>
    <name evidence="6" type="ORF">SAMN05421668_101339</name>
</gene>
<dbReference type="Gene3D" id="3.40.50.1000">
    <property type="entry name" value="HAD superfamily/HAD-like"/>
    <property type="match status" value="1"/>
</dbReference>
<dbReference type="SFLD" id="SFLDG01129">
    <property type="entry name" value="C1.5:_HAD__Beta-PGM__Phosphata"/>
    <property type="match status" value="1"/>
</dbReference>
<dbReference type="PRINTS" id="PR00413">
    <property type="entry name" value="HADHALOGNASE"/>
</dbReference>
<evidence type="ECO:0000313" key="7">
    <source>
        <dbReference type="Proteomes" id="UP000199139"/>
    </source>
</evidence>
<comment type="cofactor">
    <cofactor evidence="1">
        <name>Mg(2+)</name>
        <dbReference type="ChEBI" id="CHEBI:18420"/>
    </cofactor>
</comment>
<dbReference type="EMBL" id="BJWJ01000029">
    <property type="protein sequence ID" value="GEM05317.1"/>
    <property type="molecule type" value="Genomic_DNA"/>
</dbReference>
<dbReference type="GO" id="GO:0044281">
    <property type="term" value="P:small molecule metabolic process"/>
    <property type="evidence" value="ECO:0007669"/>
    <property type="project" value="UniProtKB-ARBA"/>
</dbReference>
<dbReference type="SUPFAM" id="SSF56784">
    <property type="entry name" value="HAD-like"/>
    <property type="match status" value="1"/>
</dbReference>
<dbReference type="InterPro" id="IPR036412">
    <property type="entry name" value="HAD-like_sf"/>
</dbReference>
<dbReference type="GO" id="GO:0016791">
    <property type="term" value="F:phosphatase activity"/>
    <property type="evidence" value="ECO:0007669"/>
    <property type="project" value="TreeGrafter"/>
</dbReference>
<name>A0A1I6PCH9_9BACI</name>
<evidence type="ECO:0000313" key="5">
    <source>
        <dbReference type="EMBL" id="GEM05317.1"/>
    </source>
</evidence>
<dbReference type="Gene3D" id="1.20.120.710">
    <property type="entry name" value="Haloacid dehalogenase hydrolase-like domain"/>
    <property type="match status" value="1"/>
</dbReference>
<dbReference type="PANTHER" id="PTHR46470">
    <property type="entry name" value="N-ACYLNEURAMINATE-9-PHOSPHATASE"/>
    <property type="match status" value="1"/>
</dbReference>
<dbReference type="Proteomes" id="UP000199139">
    <property type="component" value="Unassembled WGS sequence"/>
</dbReference>
<organism evidence="6 7">
    <name type="scientific">Halolactibacillus miurensis</name>
    <dbReference type="NCBI Taxonomy" id="306541"/>
    <lineage>
        <taxon>Bacteria</taxon>
        <taxon>Bacillati</taxon>
        <taxon>Bacillota</taxon>
        <taxon>Bacilli</taxon>
        <taxon>Bacillales</taxon>
        <taxon>Bacillaceae</taxon>
        <taxon>Halolactibacillus</taxon>
    </lineage>
</organism>
<evidence type="ECO:0000313" key="8">
    <source>
        <dbReference type="Proteomes" id="UP000321773"/>
    </source>
</evidence>
<evidence type="ECO:0000256" key="2">
    <source>
        <dbReference type="ARBA" id="ARBA00022723"/>
    </source>
</evidence>
<reference evidence="6 7" key="1">
    <citation type="submission" date="2016-10" db="EMBL/GenBank/DDBJ databases">
        <authorList>
            <person name="de Groot N.N."/>
        </authorList>
    </citation>
    <scope>NUCLEOTIDE SEQUENCE [LARGE SCALE GENOMIC DNA]</scope>
    <source>
        <strain evidence="6 7">DSM 17074</strain>
    </source>
</reference>
<accession>A0A1I6PCH9</accession>
<keyword evidence="4" id="KW-0460">Magnesium</keyword>
<keyword evidence="3 6" id="KW-0378">Hydrolase</keyword>
<evidence type="ECO:0000313" key="6">
    <source>
        <dbReference type="EMBL" id="SFS37873.1"/>
    </source>
</evidence>
<evidence type="ECO:0000256" key="4">
    <source>
        <dbReference type="ARBA" id="ARBA00022842"/>
    </source>
</evidence>